<keyword evidence="4" id="KW-1185">Reference proteome</keyword>
<comment type="caution">
    <text evidence="3">The sequence shown here is derived from an EMBL/GenBank/DDBJ whole genome shotgun (WGS) entry which is preliminary data.</text>
</comment>
<reference evidence="3" key="1">
    <citation type="submission" date="2016-01" db="EMBL/GenBank/DDBJ databases">
        <authorList>
            <person name="Peeters C."/>
        </authorList>
    </citation>
    <scope>NUCLEOTIDE SEQUENCE [LARGE SCALE GENOMIC DNA]</scope>
    <source>
        <strain evidence="3">LMG 22937</strain>
    </source>
</reference>
<evidence type="ECO:0000259" key="1">
    <source>
        <dbReference type="Pfam" id="PF01548"/>
    </source>
</evidence>
<dbReference type="GO" id="GO:0004803">
    <property type="term" value="F:transposase activity"/>
    <property type="evidence" value="ECO:0007669"/>
    <property type="project" value="InterPro"/>
</dbReference>
<proteinExistence type="predicted"/>
<dbReference type="Pfam" id="PF01548">
    <property type="entry name" value="DEDD_Tnp_IS110"/>
    <property type="match status" value="1"/>
</dbReference>
<dbReference type="PANTHER" id="PTHR33055:SF3">
    <property type="entry name" value="PUTATIVE TRANSPOSASE FOR IS117-RELATED"/>
    <property type="match status" value="1"/>
</dbReference>
<sequence>MQNVTLVGIDLGKHSFHVHGQDKAGKAVFRRKLSRKQLVEFFATFHACTVVMEACAGAHWMARKLSQFGHTVKLISPQFVRPFVKSNKNDFVDAEAICEAAARPSMRFVTPKTESQQTLAALHRVRQALVRDRVCTINQMHGFLLEFGISLPVGHAVVKRLSVVLAEHQLPPRLVAILERLHAHFKYLTQQIVDIEKELDRQLAEDPVGQRLLTIPGVGPITASLLASELGDGKQYRCGRDFAAAVGLVPKQYSTGGRANLLGISKRGDKNIRHLLVQCARALMLRLDKQSGRVVDWVRAMLTRRHSSVVACALASKLARIAWAVASSNTVFDRQASVPAL</sequence>
<dbReference type="OrthoDB" id="5289737at2"/>
<evidence type="ECO:0000313" key="3">
    <source>
        <dbReference type="EMBL" id="SAL22236.1"/>
    </source>
</evidence>
<protein>
    <submittedName>
        <fullName evidence="3">Transposase</fullName>
    </submittedName>
</protein>
<evidence type="ECO:0000259" key="2">
    <source>
        <dbReference type="Pfam" id="PF02371"/>
    </source>
</evidence>
<dbReference type="Proteomes" id="UP000054925">
    <property type="component" value="Unassembled WGS sequence"/>
</dbReference>
<dbReference type="InterPro" id="IPR002525">
    <property type="entry name" value="Transp_IS110-like_N"/>
</dbReference>
<organism evidence="3 4">
    <name type="scientific">Caballeronia terrestris</name>
    <dbReference type="NCBI Taxonomy" id="1226301"/>
    <lineage>
        <taxon>Bacteria</taxon>
        <taxon>Pseudomonadati</taxon>
        <taxon>Pseudomonadota</taxon>
        <taxon>Betaproteobacteria</taxon>
        <taxon>Burkholderiales</taxon>
        <taxon>Burkholderiaceae</taxon>
        <taxon>Caballeronia</taxon>
    </lineage>
</organism>
<dbReference type="GO" id="GO:0006313">
    <property type="term" value="P:DNA transposition"/>
    <property type="evidence" value="ECO:0007669"/>
    <property type="project" value="InterPro"/>
</dbReference>
<evidence type="ECO:0000313" key="4">
    <source>
        <dbReference type="Proteomes" id="UP000054925"/>
    </source>
</evidence>
<name>A0A158FQW4_9BURK</name>
<dbReference type="PANTHER" id="PTHR33055">
    <property type="entry name" value="TRANSPOSASE FOR INSERTION SEQUENCE ELEMENT IS1111A"/>
    <property type="match status" value="1"/>
</dbReference>
<dbReference type="GO" id="GO:0003677">
    <property type="term" value="F:DNA binding"/>
    <property type="evidence" value="ECO:0007669"/>
    <property type="project" value="InterPro"/>
</dbReference>
<dbReference type="NCBIfam" id="NF033542">
    <property type="entry name" value="transpos_IS110"/>
    <property type="match status" value="1"/>
</dbReference>
<dbReference type="EMBL" id="FCOL02000003">
    <property type="protein sequence ID" value="SAL22236.1"/>
    <property type="molecule type" value="Genomic_DNA"/>
</dbReference>
<dbReference type="RefSeq" id="WP_087654929.1">
    <property type="nucleotide sequence ID" value="NZ_FCOL02000003.1"/>
</dbReference>
<feature type="domain" description="Transposase IS110-like N-terminal" evidence="1">
    <location>
        <begin position="7"/>
        <end position="146"/>
    </location>
</feature>
<dbReference type="Pfam" id="PF02371">
    <property type="entry name" value="Transposase_20"/>
    <property type="match status" value="1"/>
</dbReference>
<accession>A0A158FQW4</accession>
<gene>
    <name evidence="3" type="ORF">AWB67_00799</name>
</gene>
<dbReference type="InterPro" id="IPR047650">
    <property type="entry name" value="Transpos_IS110"/>
</dbReference>
<dbReference type="InterPro" id="IPR003346">
    <property type="entry name" value="Transposase_20"/>
</dbReference>
<dbReference type="AlphaFoldDB" id="A0A158FQW4"/>
<feature type="domain" description="Transposase IS116/IS110/IS902 C-terminal" evidence="2">
    <location>
        <begin position="210"/>
        <end position="290"/>
    </location>
</feature>